<gene>
    <name evidence="2" type="ORF">FH972_003337</name>
</gene>
<evidence type="ECO:0000256" key="1">
    <source>
        <dbReference type="SAM" id="Phobius"/>
    </source>
</evidence>
<keyword evidence="3" id="KW-1185">Reference proteome</keyword>
<dbReference type="OrthoDB" id="759788at2759"/>
<keyword evidence="1" id="KW-0812">Transmembrane</keyword>
<accession>A0A5N6QI60</accession>
<keyword evidence="1" id="KW-0472">Membrane</keyword>
<sequence>MHRSSSTSRASDEFLVNLSAADMGSPQPMKAAAFIDDLPMYNNTISDHATKKEIAPQHRSSGENAIHLIPLVLILCGLILWIFSNPGKVMMN</sequence>
<name>A0A5N6QI60_9ROSI</name>
<evidence type="ECO:0000313" key="2">
    <source>
        <dbReference type="EMBL" id="KAE7998835.1"/>
    </source>
</evidence>
<reference evidence="2 3" key="1">
    <citation type="submission" date="2019-06" db="EMBL/GenBank/DDBJ databases">
        <title>A chromosomal-level reference genome of Carpinus fangiana (Coryloideae, Betulaceae).</title>
        <authorList>
            <person name="Yang X."/>
            <person name="Wang Z."/>
            <person name="Zhang L."/>
            <person name="Hao G."/>
            <person name="Liu J."/>
            <person name="Yang Y."/>
        </authorList>
    </citation>
    <scope>NUCLEOTIDE SEQUENCE [LARGE SCALE GENOMIC DNA]</scope>
    <source>
        <strain evidence="2">Cfa_2016G</strain>
        <tissue evidence="2">Leaf</tissue>
    </source>
</reference>
<dbReference type="Proteomes" id="UP000327013">
    <property type="component" value="Chromosome 1"/>
</dbReference>
<evidence type="ECO:0000313" key="3">
    <source>
        <dbReference type="Proteomes" id="UP000327013"/>
    </source>
</evidence>
<dbReference type="PANTHER" id="PTHR34189">
    <property type="entry name" value="TRANSMEMBRANE PROTEIN"/>
    <property type="match status" value="1"/>
</dbReference>
<feature type="transmembrane region" description="Helical" evidence="1">
    <location>
        <begin position="65"/>
        <end position="83"/>
    </location>
</feature>
<proteinExistence type="predicted"/>
<organism evidence="2 3">
    <name type="scientific">Carpinus fangiana</name>
    <dbReference type="NCBI Taxonomy" id="176857"/>
    <lineage>
        <taxon>Eukaryota</taxon>
        <taxon>Viridiplantae</taxon>
        <taxon>Streptophyta</taxon>
        <taxon>Embryophyta</taxon>
        <taxon>Tracheophyta</taxon>
        <taxon>Spermatophyta</taxon>
        <taxon>Magnoliopsida</taxon>
        <taxon>eudicotyledons</taxon>
        <taxon>Gunneridae</taxon>
        <taxon>Pentapetalae</taxon>
        <taxon>rosids</taxon>
        <taxon>fabids</taxon>
        <taxon>Fagales</taxon>
        <taxon>Betulaceae</taxon>
        <taxon>Carpinus</taxon>
    </lineage>
</organism>
<dbReference type="PANTHER" id="PTHR34189:SF10">
    <property type="entry name" value="TRANSMEMBRANE PROTEIN"/>
    <property type="match status" value="1"/>
</dbReference>
<protein>
    <submittedName>
        <fullName evidence="2">Uncharacterized protein</fullName>
    </submittedName>
</protein>
<keyword evidence="1" id="KW-1133">Transmembrane helix</keyword>
<dbReference type="EMBL" id="CM017321">
    <property type="protein sequence ID" value="KAE7998835.1"/>
    <property type="molecule type" value="Genomic_DNA"/>
</dbReference>
<dbReference type="AlphaFoldDB" id="A0A5N6QI60"/>